<evidence type="ECO:0000256" key="3">
    <source>
        <dbReference type="ARBA" id="ARBA00023004"/>
    </source>
</evidence>
<evidence type="ECO:0000256" key="2">
    <source>
        <dbReference type="ARBA" id="ARBA00022723"/>
    </source>
</evidence>
<name>A0ABQ5U9E3_9HYPH</name>
<dbReference type="InterPro" id="IPR036909">
    <property type="entry name" value="Cyt_c-like_dom_sf"/>
</dbReference>
<dbReference type="PROSITE" id="PS51007">
    <property type="entry name" value="CYTC"/>
    <property type="match status" value="1"/>
</dbReference>
<evidence type="ECO:0000256" key="5">
    <source>
        <dbReference type="SAM" id="SignalP"/>
    </source>
</evidence>
<reference evidence="7" key="2">
    <citation type="submission" date="2023-01" db="EMBL/GenBank/DDBJ databases">
        <title>Draft genome sequence of Devosia yakushimensis strain NBRC 103855.</title>
        <authorList>
            <person name="Sun Q."/>
            <person name="Mori K."/>
        </authorList>
    </citation>
    <scope>NUCLEOTIDE SEQUENCE</scope>
    <source>
        <strain evidence="7">NBRC 103855</strain>
    </source>
</reference>
<accession>A0ABQ5U9E3</accession>
<evidence type="ECO:0000256" key="1">
    <source>
        <dbReference type="ARBA" id="ARBA00022617"/>
    </source>
</evidence>
<evidence type="ECO:0000313" key="8">
    <source>
        <dbReference type="Proteomes" id="UP001161406"/>
    </source>
</evidence>
<comment type="caution">
    <text evidence="7">The sequence shown here is derived from an EMBL/GenBank/DDBJ whole genome shotgun (WGS) entry which is preliminary data.</text>
</comment>
<protein>
    <recommendedName>
        <fullName evidence="6">Cytochrome c domain-containing protein</fullName>
    </recommendedName>
</protein>
<keyword evidence="3 4" id="KW-0408">Iron</keyword>
<feature type="domain" description="Cytochrome c" evidence="6">
    <location>
        <begin position="76"/>
        <end position="156"/>
    </location>
</feature>
<sequence>MKANSFYLAAALALSAIALPAYAQHSMTPEQKAEAAAKKAEAEAAAAAAAAPAEPVASGDVDTSERTIWDGVFTAAQAEAGKALYTTNCQTCHGATGRGGPGGPAITGAFFNKNWVDSSVLDFYTFAHTQMPPGKAGTIGNEQDYVNIVAYVLEMHGADPGASEMVYNEDQLGNIFIVKKP</sequence>
<keyword evidence="2 4" id="KW-0479">Metal-binding</keyword>
<organism evidence="7 8">
    <name type="scientific">Devosia yakushimensis</name>
    <dbReference type="NCBI Taxonomy" id="470028"/>
    <lineage>
        <taxon>Bacteria</taxon>
        <taxon>Pseudomonadati</taxon>
        <taxon>Pseudomonadota</taxon>
        <taxon>Alphaproteobacteria</taxon>
        <taxon>Hyphomicrobiales</taxon>
        <taxon>Devosiaceae</taxon>
        <taxon>Devosia</taxon>
    </lineage>
</organism>
<dbReference type="SUPFAM" id="SSF46626">
    <property type="entry name" value="Cytochrome c"/>
    <property type="match status" value="1"/>
</dbReference>
<dbReference type="InterPro" id="IPR009056">
    <property type="entry name" value="Cyt_c-like_dom"/>
</dbReference>
<reference evidence="7" key="1">
    <citation type="journal article" date="2014" name="Int. J. Syst. Evol. Microbiol.">
        <title>Complete genome of a new Firmicutes species belonging to the dominant human colonic microbiota ('Ruminococcus bicirculans') reveals two chromosomes and a selective capacity to utilize plant glucans.</title>
        <authorList>
            <consortium name="NISC Comparative Sequencing Program"/>
            <person name="Wegmann U."/>
            <person name="Louis P."/>
            <person name="Goesmann A."/>
            <person name="Henrissat B."/>
            <person name="Duncan S.H."/>
            <person name="Flint H.J."/>
        </authorList>
    </citation>
    <scope>NUCLEOTIDE SEQUENCE</scope>
    <source>
        <strain evidence="7">NBRC 103855</strain>
    </source>
</reference>
<evidence type="ECO:0000256" key="4">
    <source>
        <dbReference type="PROSITE-ProRule" id="PRU00433"/>
    </source>
</evidence>
<dbReference type="Proteomes" id="UP001161406">
    <property type="component" value="Unassembled WGS sequence"/>
</dbReference>
<feature type="signal peptide" evidence="5">
    <location>
        <begin position="1"/>
        <end position="23"/>
    </location>
</feature>
<gene>
    <name evidence="7" type="ORF">GCM10007913_06920</name>
</gene>
<dbReference type="RefSeq" id="WP_284387936.1">
    <property type="nucleotide sequence ID" value="NZ_BSNG01000001.1"/>
</dbReference>
<keyword evidence="1 4" id="KW-0349">Heme</keyword>
<proteinExistence type="predicted"/>
<dbReference type="Gene3D" id="1.10.760.10">
    <property type="entry name" value="Cytochrome c-like domain"/>
    <property type="match status" value="1"/>
</dbReference>
<evidence type="ECO:0000313" key="7">
    <source>
        <dbReference type="EMBL" id="GLQ08760.1"/>
    </source>
</evidence>
<dbReference type="Pfam" id="PF13442">
    <property type="entry name" value="Cytochrome_CBB3"/>
    <property type="match status" value="1"/>
</dbReference>
<dbReference type="EMBL" id="BSNG01000001">
    <property type="protein sequence ID" value="GLQ08760.1"/>
    <property type="molecule type" value="Genomic_DNA"/>
</dbReference>
<evidence type="ECO:0000259" key="6">
    <source>
        <dbReference type="PROSITE" id="PS51007"/>
    </source>
</evidence>
<keyword evidence="8" id="KW-1185">Reference proteome</keyword>
<keyword evidence="5" id="KW-0732">Signal</keyword>
<feature type="chain" id="PRO_5045672255" description="Cytochrome c domain-containing protein" evidence="5">
    <location>
        <begin position="24"/>
        <end position="181"/>
    </location>
</feature>